<dbReference type="GO" id="GO:0009401">
    <property type="term" value="P:phosphoenolpyruvate-dependent sugar phosphotransferase system"/>
    <property type="evidence" value="ECO:0007669"/>
    <property type="project" value="UniProtKB-KW"/>
</dbReference>
<keyword evidence="5" id="KW-0598">Phosphotransferase system</keyword>
<keyword evidence="4" id="KW-0808">Transferase</keyword>
<dbReference type="Pfam" id="PF02302">
    <property type="entry name" value="PTS_IIB"/>
    <property type="match status" value="1"/>
</dbReference>
<dbReference type="PANTHER" id="PTHR34581">
    <property type="entry name" value="PTS SYSTEM N,N'-DIACETYLCHITOBIOSE-SPECIFIC EIIB COMPONENT"/>
    <property type="match status" value="1"/>
</dbReference>
<dbReference type="InterPro" id="IPR003501">
    <property type="entry name" value="PTS_EIIB_2/3"/>
</dbReference>
<dbReference type="InterPro" id="IPR036095">
    <property type="entry name" value="PTS_EIIB-like_sf"/>
</dbReference>
<name>A0A0E3UU52_9FUSO</name>
<dbReference type="GO" id="GO:0016301">
    <property type="term" value="F:kinase activity"/>
    <property type="evidence" value="ECO:0007669"/>
    <property type="project" value="UniProtKB-KW"/>
</dbReference>
<evidence type="ECO:0000313" key="9">
    <source>
        <dbReference type="EMBL" id="AKC95929.1"/>
    </source>
</evidence>
<dbReference type="EMBL" id="CP011280">
    <property type="protein sequence ID" value="AKC95929.1"/>
    <property type="molecule type" value="Genomic_DNA"/>
</dbReference>
<dbReference type="PATRIC" id="fig|1069640.6.peg.1090"/>
<keyword evidence="2" id="KW-0597">Phosphoprotein</keyword>
<evidence type="ECO:0000259" key="8">
    <source>
        <dbReference type="PROSITE" id="PS51100"/>
    </source>
</evidence>
<accession>A0A0E3UU52</accession>
<gene>
    <name evidence="9" type="ORF">VC03_05495</name>
</gene>
<dbReference type="PROSITE" id="PS51100">
    <property type="entry name" value="PTS_EIIB_TYPE_3"/>
    <property type="match status" value="1"/>
</dbReference>
<feature type="modified residue" description="Phosphocysteine; by EIIA" evidence="7">
    <location>
        <position position="7"/>
    </location>
</feature>
<dbReference type="STRING" id="187101.VC03_05495"/>
<evidence type="ECO:0000256" key="6">
    <source>
        <dbReference type="ARBA" id="ARBA00022777"/>
    </source>
</evidence>
<dbReference type="RefSeq" id="WP_046329033.1">
    <property type="nucleotide sequence ID" value="NZ_CP011280.1"/>
</dbReference>
<protein>
    <recommendedName>
        <fullName evidence="8">PTS EIIB type-3 domain-containing protein</fullName>
    </recommendedName>
</protein>
<dbReference type="KEGG" id="sns:VC03_05495"/>
<dbReference type="InterPro" id="IPR013012">
    <property type="entry name" value="PTS_EIIB_3"/>
</dbReference>
<keyword evidence="6" id="KW-0418">Kinase</keyword>
<evidence type="ECO:0000256" key="2">
    <source>
        <dbReference type="ARBA" id="ARBA00022553"/>
    </source>
</evidence>
<feature type="domain" description="PTS EIIB type-3" evidence="8">
    <location>
        <begin position="1"/>
        <end position="102"/>
    </location>
</feature>
<evidence type="ECO:0000256" key="4">
    <source>
        <dbReference type="ARBA" id="ARBA00022679"/>
    </source>
</evidence>
<dbReference type="CDD" id="cd05564">
    <property type="entry name" value="PTS_IIB_chitobiose_lichenan"/>
    <property type="match status" value="1"/>
</dbReference>
<proteinExistence type="predicted"/>
<dbReference type="HOGENOM" id="CLU_147323_2_1_0"/>
<evidence type="ECO:0000256" key="5">
    <source>
        <dbReference type="ARBA" id="ARBA00022683"/>
    </source>
</evidence>
<evidence type="ECO:0000313" key="10">
    <source>
        <dbReference type="Proteomes" id="UP000033103"/>
    </source>
</evidence>
<dbReference type="PANTHER" id="PTHR34581:SF2">
    <property type="entry name" value="PTS SYSTEM N,N'-DIACETYLCHITOBIOSE-SPECIFIC EIIB COMPONENT"/>
    <property type="match status" value="1"/>
</dbReference>
<evidence type="ECO:0000256" key="1">
    <source>
        <dbReference type="ARBA" id="ARBA00022448"/>
    </source>
</evidence>
<dbReference type="GO" id="GO:0008982">
    <property type="term" value="F:protein-N(PI)-phosphohistidine-sugar phosphotransferase activity"/>
    <property type="evidence" value="ECO:0007669"/>
    <property type="project" value="InterPro"/>
</dbReference>
<evidence type="ECO:0000256" key="3">
    <source>
        <dbReference type="ARBA" id="ARBA00022597"/>
    </source>
</evidence>
<dbReference type="SUPFAM" id="SSF52794">
    <property type="entry name" value="PTS system IIB component-like"/>
    <property type="match status" value="1"/>
</dbReference>
<dbReference type="InterPro" id="IPR051819">
    <property type="entry name" value="PTS_sugar-specific_EIIB"/>
</dbReference>
<dbReference type="Proteomes" id="UP000033103">
    <property type="component" value="Chromosome"/>
</dbReference>
<organism evidence="9 10">
    <name type="scientific">Sneathia vaginalis</name>
    <dbReference type="NCBI Taxonomy" id="187101"/>
    <lineage>
        <taxon>Bacteria</taxon>
        <taxon>Fusobacteriati</taxon>
        <taxon>Fusobacteriota</taxon>
        <taxon>Fusobacteriia</taxon>
        <taxon>Fusobacteriales</taxon>
        <taxon>Leptotrichiaceae</taxon>
        <taxon>Sneathia</taxon>
    </lineage>
</organism>
<keyword evidence="1" id="KW-0813">Transport</keyword>
<keyword evidence="10" id="KW-1185">Reference proteome</keyword>
<evidence type="ECO:0000256" key="7">
    <source>
        <dbReference type="PROSITE-ProRule" id="PRU00423"/>
    </source>
</evidence>
<reference evidence="9 10" key="1">
    <citation type="journal article" date="2012" name="BMC Genomics">
        <title>Genomic sequence analysis and characterization of Sneathia amnii sp. nov.</title>
        <authorList>
            <consortium name="Vaginal Microbiome Consortium (additional members)"/>
            <person name="Harwich M.D.Jr."/>
            <person name="Serrano M.G."/>
            <person name="Fettweis J.M."/>
            <person name="Alves J.M."/>
            <person name="Reimers M.A."/>
            <person name="Buck G.A."/>
            <person name="Jefferson K.K."/>
        </authorList>
    </citation>
    <scope>NUCLEOTIDE SEQUENCE [LARGE SCALE GENOMIC DNA]</scope>
    <source>
        <strain evidence="9 10">SN35</strain>
    </source>
</reference>
<keyword evidence="3" id="KW-0762">Sugar transport</keyword>
<dbReference type="OrthoDB" id="9808134at2"/>
<dbReference type="Gene3D" id="3.40.50.2300">
    <property type="match status" value="1"/>
</dbReference>
<dbReference type="AlphaFoldDB" id="A0A0E3UU52"/>
<sequence>MKIKLFCALGMSTSMLMNKMKQVAKEKGIDVEISAYSSTQFEDEVKDTDVALLGPQIEFMLDDLKKVSNGVPVAVIPMQDYGMMNGTNVLKLALKLVEEAKK</sequence>